<feature type="domain" description="RNase H type-1" evidence="1">
    <location>
        <begin position="183"/>
        <end position="304"/>
    </location>
</feature>
<name>A0A803PZF8_CANSA</name>
<dbReference type="InterPro" id="IPR052929">
    <property type="entry name" value="RNase_H-like_EbsB-rel"/>
</dbReference>
<dbReference type="Gramene" id="evm.model.06.682">
    <property type="protein sequence ID" value="cds.evm.model.06.682"/>
    <property type="gene ID" value="evm.TU.06.682"/>
</dbReference>
<reference evidence="2" key="2">
    <citation type="submission" date="2021-03" db="UniProtKB">
        <authorList>
            <consortium name="EnsemblPlants"/>
        </authorList>
    </citation>
    <scope>IDENTIFICATION</scope>
</reference>
<dbReference type="CDD" id="cd06222">
    <property type="entry name" value="RNase_H_like"/>
    <property type="match status" value="1"/>
</dbReference>
<dbReference type="Pfam" id="PF13456">
    <property type="entry name" value="RVT_3"/>
    <property type="match status" value="1"/>
</dbReference>
<accession>A0A803PZF8</accession>
<dbReference type="InterPro" id="IPR012337">
    <property type="entry name" value="RNaseH-like_sf"/>
</dbReference>
<dbReference type="InterPro" id="IPR036397">
    <property type="entry name" value="RNaseH_sf"/>
</dbReference>
<dbReference type="GO" id="GO:0003676">
    <property type="term" value="F:nucleic acid binding"/>
    <property type="evidence" value="ECO:0007669"/>
    <property type="project" value="InterPro"/>
</dbReference>
<dbReference type="PANTHER" id="PTHR47074:SF11">
    <property type="entry name" value="REVERSE TRANSCRIPTASE-LIKE PROTEIN"/>
    <property type="match status" value="1"/>
</dbReference>
<dbReference type="AlphaFoldDB" id="A0A803PZF8"/>
<reference evidence="2" key="1">
    <citation type="submission" date="2018-11" db="EMBL/GenBank/DDBJ databases">
        <authorList>
            <person name="Grassa J C."/>
        </authorList>
    </citation>
    <scope>NUCLEOTIDE SEQUENCE [LARGE SCALE GENOMIC DNA]</scope>
</reference>
<dbReference type="InterPro" id="IPR044730">
    <property type="entry name" value="RNase_H-like_dom_plant"/>
</dbReference>
<dbReference type="GO" id="GO:0004523">
    <property type="term" value="F:RNA-DNA hybrid ribonuclease activity"/>
    <property type="evidence" value="ECO:0007669"/>
    <property type="project" value="InterPro"/>
</dbReference>
<sequence>MVSSLFHVHDRSWDDSLIRDMFNTRDVSLTLGIPLSLRATNDHWAWIGEKTGHYSVKSAYNLLQLQKNNRPGENNSGFWPELFPYANSAGTIGQWLHHVFTSFDDDISCRAVMLCWALWKARNTLVWNKKASSPSQVLCSAWTTLDHWCKAQDKMCLLSSSLLGDSNSLEQWMKLATNTIKINVDGATFEKDNAYGFGVVACDSDGKVIDFVAKYSHGSYFAEVVEALGVKKALSWLKGKSWNMVEVETDSLLTVQAIFSNQQVSSVFGLITNDCKILLSFLPNTSLRFIRRSANKVAHFVVRRSYFYSDRSIQDVDVLVDFQTNL</sequence>
<evidence type="ECO:0000259" key="1">
    <source>
        <dbReference type="Pfam" id="PF13456"/>
    </source>
</evidence>
<dbReference type="Proteomes" id="UP000596661">
    <property type="component" value="Chromosome 6"/>
</dbReference>
<dbReference type="EnsemblPlants" id="evm.model.06.682">
    <property type="protein sequence ID" value="cds.evm.model.06.682"/>
    <property type="gene ID" value="evm.TU.06.682"/>
</dbReference>
<dbReference type="SUPFAM" id="SSF53098">
    <property type="entry name" value="Ribonuclease H-like"/>
    <property type="match status" value="1"/>
</dbReference>
<dbReference type="Gene3D" id="3.30.420.10">
    <property type="entry name" value="Ribonuclease H-like superfamily/Ribonuclease H"/>
    <property type="match status" value="1"/>
</dbReference>
<protein>
    <recommendedName>
        <fullName evidence="1">RNase H type-1 domain-containing protein</fullName>
    </recommendedName>
</protein>
<evidence type="ECO:0000313" key="3">
    <source>
        <dbReference type="Proteomes" id="UP000596661"/>
    </source>
</evidence>
<proteinExistence type="predicted"/>
<dbReference type="InterPro" id="IPR002156">
    <property type="entry name" value="RNaseH_domain"/>
</dbReference>
<keyword evidence="3" id="KW-1185">Reference proteome</keyword>
<organism evidence="2 3">
    <name type="scientific">Cannabis sativa</name>
    <name type="common">Hemp</name>
    <name type="synonym">Marijuana</name>
    <dbReference type="NCBI Taxonomy" id="3483"/>
    <lineage>
        <taxon>Eukaryota</taxon>
        <taxon>Viridiplantae</taxon>
        <taxon>Streptophyta</taxon>
        <taxon>Embryophyta</taxon>
        <taxon>Tracheophyta</taxon>
        <taxon>Spermatophyta</taxon>
        <taxon>Magnoliopsida</taxon>
        <taxon>eudicotyledons</taxon>
        <taxon>Gunneridae</taxon>
        <taxon>Pentapetalae</taxon>
        <taxon>rosids</taxon>
        <taxon>fabids</taxon>
        <taxon>Rosales</taxon>
        <taxon>Cannabaceae</taxon>
        <taxon>Cannabis</taxon>
    </lineage>
</organism>
<dbReference type="PANTHER" id="PTHR47074">
    <property type="entry name" value="BNAC02G40300D PROTEIN"/>
    <property type="match status" value="1"/>
</dbReference>
<evidence type="ECO:0000313" key="2">
    <source>
        <dbReference type="EnsemblPlants" id="cds.evm.model.06.682"/>
    </source>
</evidence>
<dbReference type="OMA" id="YISWNAN"/>
<dbReference type="EMBL" id="UZAU01000575">
    <property type="status" value="NOT_ANNOTATED_CDS"/>
    <property type="molecule type" value="Genomic_DNA"/>
</dbReference>